<dbReference type="EMBL" id="JAYWIO010000007">
    <property type="protein sequence ID" value="KAK7252252.1"/>
    <property type="molecule type" value="Genomic_DNA"/>
</dbReference>
<evidence type="ECO:0000259" key="1">
    <source>
        <dbReference type="Pfam" id="PF01453"/>
    </source>
</evidence>
<protein>
    <recommendedName>
        <fullName evidence="1">Bulb-type lectin domain-containing protein</fullName>
    </recommendedName>
</protein>
<dbReference type="PANTHER" id="PTHR32444:SF128">
    <property type="entry name" value="CURCULIN-LIKE (MANNOSE-BINDING) LECTIN FAMILY PROTEIN"/>
    <property type="match status" value="1"/>
</dbReference>
<gene>
    <name evidence="2" type="ORF">RIF29_36072</name>
</gene>
<reference evidence="2 3" key="1">
    <citation type="submission" date="2024-01" db="EMBL/GenBank/DDBJ databases">
        <title>The genomes of 5 underutilized Papilionoideae crops provide insights into root nodulation and disease resistanc.</title>
        <authorList>
            <person name="Yuan L."/>
        </authorList>
    </citation>
    <scope>NUCLEOTIDE SEQUENCE [LARGE SCALE GENOMIC DNA]</scope>
    <source>
        <strain evidence="2">ZHUSHIDOU_FW_LH</strain>
        <tissue evidence="2">Leaf</tissue>
    </source>
</reference>
<proteinExistence type="predicted"/>
<dbReference type="PANTHER" id="PTHR32444">
    <property type="entry name" value="BULB-TYPE LECTIN DOMAIN-CONTAINING PROTEIN"/>
    <property type="match status" value="1"/>
</dbReference>
<sequence length="123" mass="13960">MSVPLFRTIHEMDINDNKPVCFRVKTGRTCVLDAEAGKSCFCLTWKFCTTHVLDAVPNTLNVKQILWQSFDLPYVLVPGMKLGFNNRTSQNWTLTSWTGLNTPDPGSFNLELDYSTNTQQLVI</sequence>
<dbReference type="InterPro" id="IPR001480">
    <property type="entry name" value="Bulb-type_lectin_dom"/>
</dbReference>
<feature type="domain" description="Bulb-type lectin" evidence="1">
    <location>
        <begin position="59"/>
        <end position="97"/>
    </location>
</feature>
<dbReference type="AlphaFoldDB" id="A0AAN9EB14"/>
<dbReference type="Pfam" id="PF01453">
    <property type="entry name" value="B_lectin"/>
    <property type="match status" value="1"/>
</dbReference>
<organism evidence="2 3">
    <name type="scientific">Crotalaria pallida</name>
    <name type="common">Smooth rattlebox</name>
    <name type="synonym">Crotalaria striata</name>
    <dbReference type="NCBI Taxonomy" id="3830"/>
    <lineage>
        <taxon>Eukaryota</taxon>
        <taxon>Viridiplantae</taxon>
        <taxon>Streptophyta</taxon>
        <taxon>Embryophyta</taxon>
        <taxon>Tracheophyta</taxon>
        <taxon>Spermatophyta</taxon>
        <taxon>Magnoliopsida</taxon>
        <taxon>eudicotyledons</taxon>
        <taxon>Gunneridae</taxon>
        <taxon>Pentapetalae</taxon>
        <taxon>rosids</taxon>
        <taxon>fabids</taxon>
        <taxon>Fabales</taxon>
        <taxon>Fabaceae</taxon>
        <taxon>Papilionoideae</taxon>
        <taxon>50 kb inversion clade</taxon>
        <taxon>genistoids sensu lato</taxon>
        <taxon>core genistoids</taxon>
        <taxon>Crotalarieae</taxon>
        <taxon>Crotalaria</taxon>
    </lineage>
</organism>
<accession>A0AAN9EB14</accession>
<name>A0AAN9EB14_CROPI</name>
<dbReference type="Proteomes" id="UP001372338">
    <property type="component" value="Unassembled WGS sequence"/>
</dbReference>
<keyword evidence="3" id="KW-1185">Reference proteome</keyword>
<evidence type="ECO:0000313" key="3">
    <source>
        <dbReference type="Proteomes" id="UP001372338"/>
    </source>
</evidence>
<comment type="caution">
    <text evidence="2">The sequence shown here is derived from an EMBL/GenBank/DDBJ whole genome shotgun (WGS) entry which is preliminary data.</text>
</comment>
<evidence type="ECO:0000313" key="2">
    <source>
        <dbReference type="EMBL" id="KAK7252252.1"/>
    </source>
</evidence>